<organism evidence="1 2">
    <name type="scientific">Meloidogyne incognita</name>
    <name type="common">Southern root-knot nematode worm</name>
    <name type="synonym">Oxyuris incognita</name>
    <dbReference type="NCBI Taxonomy" id="6306"/>
    <lineage>
        <taxon>Eukaryota</taxon>
        <taxon>Metazoa</taxon>
        <taxon>Ecdysozoa</taxon>
        <taxon>Nematoda</taxon>
        <taxon>Chromadorea</taxon>
        <taxon>Rhabditida</taxon>
        <taxon>Tylenchina</taxon>
        <taxon>Tylenchomorpha</taxon>
        <taxon>Tylenchoidea</taxon>
        <taxon>Meloidogynidae</taxon>
        <taxon>Meloidogyninae</taxon>
        <taxon>Meloidogyne</taxon>
        <taxon>Meloidogyne incognita group</taxon>
    </lineage>
</organism>
<accession>A0A914L5J1</accession>
<keyword evidence="1" id="KW-1185">Reference proteome</keyword>
<sequence length="61" mass="7032">MHRAYISRSQLMAIHILLELTKHERWMIGMMKASHEHSRNDEFPAAGCACLLHDFHLGFAA</sequence>
<name>A0A914L5J1_MELIC</name>
<evidence type="ECO:0000313" key="1">
    <source>
        <dbReference type="Proteomes" id="UP000887563"/>
    </source>
</evidence>
<dbReference type="WBParaSite" id="Minc3s00274g09159">
    <property type="protein sequence ID" value="Minc3s00274g09159"/>
    <property type="gene ID" value="Minc3s00274g09159"/>
</dbReference>
<evidence type="ECO:0000313" key="2">
    <source>
        <dbReference type="WBParaSite" id="Minc3s00274g09159"/>
    </source>
</evidence>
<dbReference type="Proteomes" id="UP000887563">
    <property type="component" value="Unplaced"/>
</dbReference>
<protein>
    <submittedName>
        <fullName evidence="2">Uncharacterized protein</fullName>
    </submittedName>
</protein>
<reference evidence="2" key="1">
    <citation type="submission" date="2022-11" db="UniProtKB">
        <authorList>
            <consortium name="WormBaseParasite"/>
        </authorList>
    </citation>
    <scope>IDENTIFICATION</scope>
</reference>
<proteinExistence type="predicted"/>
<dbReference type="AlphaFoldDB" id="A0A914L5J1"/>